<dbReference type="Proteomes" id="UP001176940">
    <property type="component" value="Unassembled WGS sequence"/>
</dbReference>
<dbReference type="SUPFAM" id="SSF49879">
    <property type="entry name" value="SMAD/FHA domain"/>
    <property type="match status" value="1"/>
</dbReference>
<sequence length="133" mass="14255">MPGNNQLHNPKPVINSAYEHQDPASAGSPAGSHRVENGVLSNAMRRSAATGSDVEDRTGRVMQPGNKEGRTYVGREDAESEQDIVLHGLDLESEHCIFENLNGRVTLIPLNGAQCSVNGIQILEAAPLNQGKM</sequence>
<keyword evidence="2" id="KW-0067">ATP-binding</keyword>
<feature type="region of interest" description="Disordered" evidence="4">
    <location>
        <begin position="1"/>
        <end position="77"/>
    </location>
</feature>
<name>A0ABN9L1L5_9NEOB</name>
<dbReference type="PANTHER" id="PTHR47117:SF8">
    <property type="entry name" value="KINESIN FAMILY MEMBER 16B"/>
    <property type="match status" value="1"/>
</dbReference>
<keyword evidence="1" id="KW-0547">Nucleotide-binding</keyword>
<feature type="compositionally biased region" description="Basic and acidic residues" evidence="4">
    <location>
        <begin position="67"/>
        <end position="77"/>
    </location>
</feature>
<dbReference type="InterPro" id="IPR008984">
    <property type="entry name" value="SMAD_FHA_dom_sf"/>
</dbReference>
<dbReference type="InterPro" id="IPR000253">
    <property type="entry name" value="FHA_dom"/>
</dbReference>
<comment type="caution">
    <text evidence="6">The sequence shown here is derived from an EMBL/GenBank/DDBJ whole genome shotgun (WGS) entry which is preliminary data.</text>
</comment>
<accession>A0ABN9L1L5</accession>
<evidence type="ECO:0000256" key="1">
    <source>
        <dbReference type="ARBA" id="ARBA00022741"/>
    </source>
</evidence>
<evidence type="ECO:0000256" key="2">
    <source>
        <dbReference type="ARBA" id="ARBA00022840"/>
    </source>
</evidence>
<evidence type="ECO:0000256" key="4">
    <source>
        <dbReference type="SAM" id="MobiDB-lite"/>
    </source>
</evidence>
<evidence type="ECO:0000259" key="5">
    <source>
        <dbReference type="Pfam" id="PF00498"/>
    </source>
</evidence>
<dbReference type="EMBL" id="CAUEEQ010005224">
    <property type="protein sequence ID" value="CAJ0928470.1"/>
    <property type="molecule type" value="Genomic_DNA"/>
</dbReference>
<reference evidence="6" key="1">
    <citation type="submission" date="2023-07" db="EMBL/GenBank/DDBJ databases">
        <authorList>
            <person name="Stuckert A."/>
        </authorList>
    </citation>
    <scope>NUCLEOTIDE SEQUENCE</scope>
</reference>
<gene>
    <name evidence="6" type="ORF">RIMI_LOCUS3464967</name>
</gene>
<evidence type="ECO:0000313" key="6">
    <source>
        <dbReference type="EMBL" id="CAJ0928470.1"/>
    </source>
</evidence>
<evidence type="ECO:0000256" key="3">
    <source>
        <dbReference type="ARBA" id="ARBA00023175"/>
    </source>
</evidence>
<protein>
    <recommendedName>
        <fullName evidence="5">FHA domain-containing protein</fullName>
    </recommendedName>
</protein>
<feature type="domain" description="FHA" evidence="5">
    <location>
        <begin position="72"/>
        <end position="131"/>
    </location>
</feature>
<keyword evidence="7" id="KW-1185">Reference proteome</keyword>
<dbReference type="Gene3D" id="2.60.200.20">
    <property type="match status" value="1"/>
</dbReference>
<proteinExistence type="predicted"/>
<dbReference type="PANTHER" id="PTHR47117">
    <property type="entry name" value="STAR-RELATED LIPID TRANSFER PROTEIN 9"/>
    <property type="match status" value="1"/>
</dbReference>
<keyword evidence="3" id="KW-0505">Motor protein</keyword>
<evidence type="ECO:0000313" key="7">
    <source>
        <dbReference type="Proteomes" id="UP001176940"/>
    </source>
</evidence>
<dbReference type="Pfam" id="PF00498">
    <property type="entry name" value="FHA"/>
    <property type="match status" value="1"/>
</dbReference>
<organism evidence="6 7">
    <name type="scientific">Ranitomeya imitator</name>
    <name type="common">mimic poison frog</name>
    <dbReference type="NCBI Taxonomy" id="111125"/>
    <lineage>
        <taxon>Eukaryota</taxon>
        <taxon>Metazoa</taxon>
        <taxon>Chordata</taxon>
        <taxon>Craniata</taxon>
        <taxon>Vertebrata</taxon>
        <taxon>Euteleostomi</taxon>
        <taxon>Amphibia</taxon>
        <taxon>Batrachia</taxon>
        <taxon>Anura</taxon>
        <taxon>Neobatrachia</taxon>
        <taxon>Hyloidea</taxon>
        <taxon>Dendrobatidae</taxon>
        <taxon>Dendrobatinae</taxon>
        <taxon>Ranitomeya</taxon>
    </lineage>
</organism>